<dbReference type="GO" id="GO:0042398">
    <property type="term" value="P:modified amino acid biosynthetic process"/>
    <property type="evidence" value="ECO:0007669"/>
    <property type="project" value="InterPro"/>
</dbReference>
<dbReference type="EMBL" id="QZEY01000002">
    <property type="protein sequence ID" value="RJL34481.1"/>
    <property type="molecule type" value="Genomic_DNA"/>
</dbReference>
<comment type="function">
    <text evidence="5">ATP-dependent carboxylate-amine ligase which exhibits weak glutamate--cysteine ligase activity.</text>
</comment>
<keyword evidence="3 5" id="KW-0067">ATP-binding</keyword>
<dbReference type="AlphaFoldDB" id="A0A3A4B8C3"/>
<keyword evidence="7" id="KW-1185">Reference proteome</keyword>
<dbReference type="InterPro" id="IPR011793">
    <property type="entry name" value="YbdK"/>
</dbReference>
<dbReference type="Gene3D" id="3.30.590.20">
    <property type="match status" value="1"/>
</dbReference>
<evidence type="ECO:0000313" key="6">
    <source>
        <dbReference type="EMBL" id="RJL34481.1"/>
    </source>
</evidence>
<evidence type="ECO:0000256" key="1">
    <source>
        <dbReference type="ARBA" id="ARBA00022598"/>
    </source>
</evidence>
<dbReference type="InterPro" id="IPR006336">
    <property type="entry name" value="GCS2"/>
</dbReference>
<keyword evidence="2 5" id="KW-0547">Nucleotide-binding</keyword>
<proteinExistence type="inferred from homology"/>
<dbReference type="Proteomes" id="UP000265768">
    <property type="component" value="Unassembled WGS sequence"/>
</dbReference>
<dbReference type="OrthoDB" id="9803842at2"/>
<dbReference type="NCBIfam" id="TIGR02050">
    <property type="entry name" value="gshA_cyan_rel"/>
    <property type="match status" value="1"/>
</dbReference>
<dbReference type="EC" id="6.3.2.2" evidence="5"/>
<protein>
    <recommendedName>
        <fullName evidence="5">Putative glutamate--cysteine ligase 2</fullName>
        <ecNumber evidence="5">6.3.2.2</ecNumber>
    </recommendedName>
    <alternativeName>
        <fullName evidence="5">Gamma-glutamylcysteine synthetase 2</fullName>
        <shortName evidence="5">GCS 2</shortName>
        <shortName evidence="5">Gamma-GCS 2</shortName>
    </alternativeName>
</protein>
<sequence>MGSQMPSLGVEEEFHLVDPRTRLLAPEAEALLGRLGDGRFVGEMQRSTVETNSSPWQGLDELGHELRELRRELCAAAAEADLAPVAVGTVPLANAGSLALTPDERFARMHEDYQQVVREQLICGMQVHVSVPDRDLAVAVVPRVAPWLPVLLAISASSPYWLGADSGYASWRTLVWQRWPTAGPSGPFESAAHYDRLVDDLVASGVISDRGMIYFDVRPSAHVPTLELRVCDACPQVEDVLLVAGLFRGLVTAAGWEAEAGGPRPEPVRGELLRAATWRAARSGMEGELFHPRDGTRAKAPDMLRKLIAEIRPALEANGDWERVNALAAEALGRGSAAARQRMAYTRRGALSDVVDLMIEETASCG</sequence>
<evidence type="ECO:0000256" key="2">
    <source>
        <dbReference type="ARBA" id="ARBA00022741"/>
    </source>
</evidence>
<evidence type="ECO:0000256" key="4">
    <source>
        <dbReference type="ARBA" id="ARBA00048819"/>
    </source>
</evidence>
<name>A0A3A4B8C3_9ACTN</name>
<dbReference type="GO" id="GO:0004357">
    <property type="term" value="F:glutamate-cysteine ligase activity"/>
    <property type="evidence" value="ECO:0007669"/>
    <property type="project" value="UniProtKB-EC"/>
</dbReference>
<dbReference type="HAMAP" id="MF_01609">
    <property type="entry name" value="Glu_cys_ligase_2"/>
    <property type="match status" value="1"/>
</dbReference>
<reference evidence="6 7" key="1">
    <citation type="submission" date="2018-09" db="EMBL/GenBank/DDBJ databases">
        <title>YIM 75507 draft genome.</title>
        <authorList>
            <person name="Tang S."/>
            <person name="Feng Y."/>
        </authorList>
    </citation>
    <scope>NUCLEOTIDE SEQUENCE [LARGE SCALE GENOMIC DNA]</scope>
    <source>
        <strain evidence="6 7">YIM 75507</strain>
    </source>
</reference>
<comment type="similarity">
    <text evidence="5">Belongs to the glutamate--cysteine ligase type 2 family. YbdK subfamily.</text>
</comment>
<evidence type="ECO:0000256" key="3">
    <source>
        <dbReference type="ARBA" id="ARBA00022840"/>
    </source>
</evidence>
<dbReference type="Pfam" id="PF04107">
    <property type="entry name" value="GCS2"/>
    <property type="match status" value="1"/>
</dbReference>
<gene>
    <name evidence="6" type="ORF">D5H75_08680</name>
</gene>
<dbReference type="SUPFAM" id="SSF55931">
    <property type="entry name" value="Glutamine synthetase/guanido kinase"/>
    <property type="match status" value="1"/>
</dbReference>
<evidence type="ECO:0000256" key="5">
    <source>
        <dbReference type="HAMAP-Rule" id="MF_01609"/>
    </source>
</evidence>
<evidence type="ECO:0000313" key="7">
    <source>
        <dbReference type="Proteomes" id="UP000265768"/>
    </source>
</evidence>
<keyword evidence="1 5" id="KW-0436">Ligase</keyword>
<organism evidence="6 7">
    <name type="scientific">Bailinhaonella thermotolerans</name>
    <dbReference type="NCBI Taxonomy" id="1070861"/>
    <lineage>
        <taxon>Bacteria</taxon>
        <taxon>Bacillati</taxon>
        <taxon>Actinomycetota</taxon>
        <taxon>Actinomycetes</taxon>
        <taxon>Streptosporangiales</taxon>
        <taxon>Streptosporangiaceae</taxon>
        <taxon>Bailinhaonella</taxon>
    </lineage>
</organism>
<dbReference type="GO" id="GO:0005524">
    <property type="term" value="F:ATP binding"/>
    <property type="evidence" value="ECO:0007669"/>
    <property type="project" value="UniProtKB-KW"/>
</dbReference>
<dbReference type="InterPro" id="IPR050141">
    <property type="entry name" value="GCL_type2/YbdK_subfam"/>
</dbReference>
<dbReference type="PANTHER" id="PTHR36510">
    <property type="entry name" value="GLUTAMATE--CYSTEINE LIGASE 2-RELATED"/>
    <property type="match status" value="1"/>
</dbReference>
<comment type="catalytic activity">
    <reaction evidence="4 5">
        <text>L-cysteine + L-glutamate + ATP = gamma-L-glutamyl-L-cysteine + ADP + phosphate + H(+)</text>
        <dbReference type="Rhea" id="RHEA:13285"/>
        <dbReference type="ChEBI" id="CHEBI:15378"/>
        <dbReference type="ChEBI" id="CHEBI:29985"/>
        <dbReference type="ChEBI" id="CHEBI:30616"/>
        <dbReference type="ChEBI" id="CHEBI:35235"/>
        <dbReference type="ChEBI" id="CHEBI:43474"/>
        <dbReference type="ChEBI" id="CHEBI:58173"/>
        <dbReference type="ChEBI" id="CHEBI:456216"/>
        <dbReference type="EC" id="6.3.2.2"/>
    </reaction>
</comment>
<dbReference type="PANTHER" id="PTHR36510:SF1">
    <property type="entry name" value="GLUTAMATE--CYSTEINE LIGASE 2-RELATED"/>
    <property type="match status" value="1"/>
</dbReference>
<dbReference type="InterPro" id="IPR014746">
    <property type="entry name" value="Gln_synth/guanido_kin_cat_dom"/>
</dbReference>
<accession>A0A3A4B8C3</accession>
<dbReference type="RefSeq" id="WP_119925784.1">
    <property type="nucleotide sequence ID" value="NZ_QZEY01000002.1"/>
</dbReference>
<dbReference type="NCBIfam" id="NF010041">
    <property type="entry name" value="PRK13517.1-1"/>
    <property type="match status" value="1"/>
</dbReference>
<comment type="caution">
    <text evidence="6">The sequence shown here is derived from an EMBL/GenBank/DDBJ whole genome shotgun (WGS) entry which is preliminary data.</text>
</comment>